<name>A9EU68_SORC5</name>
<accession>A9EU68</accession>
<dbReference type="AlphaFoldDB" id="A9EU68"/>
<gene>
    <name evidence="1" type="ordered locus">sce0915</name>
</gene>
<dbReference type="EMBL" id="AM746676">
    <property type="protein sequence ID" value="CAN91072.1"/>
    <property type="molecule type" value="Genomic_DNA"/>
</dbReference>
<evidence type="ECO:0000313" key="1">
    <source>
        <dbReference type="EMBL" id="CAN91072.1"/>
    </source>
</evidence>
<evidence type="ECO:0000313" key="2">
    <source>
        <dbReference type="Proteomes" id="UP000002139"/>
    </source>
</evidence>
<organism evidence="1 2">
    <name type="scientific">Sorangium cellulosum (strain So ce56)</name>
    <name type="common">Polyangium cellulosum (strain So ce56)</name>
    <dbReference type="NCBI Taxonomy" id="448385"/>
    <lineage>
        <taxon>Bacteria</taxon>
        <taxon>Pseudomonadati</taxon>
        <taxon>Myxococcota</taxon>
        <taxon>Polyangia</taxon>
        <taxon>Polyangiales</taxon>
        <taxon>Polyangiaceae</taxon>
        <taxon>Sorangium</taxon>
    </lineage>
</organism>
<dbReference type="KEGG" id="scl:sce0915"/>
<proteinExistence type="predicted"/>
<dbReference type="Proteomes" id="UP000002139">
    <property type="component" value="Chromosome"/>
</dbReference>
<keyword evidence="2" id="KW-1185">Reference proteome</keyword>
<reference evidence="1 2" key="1">
    <citation type="journal article" date="2007" name="Nat. Biotechnol.">
        <title>Complete genome sequence of the myxobacterium Sorangium cellulosum.</title>
        <authorList>
            <person name="Schneiker S."/>
            <person name="Perlova O."/>
            <person name="Kaiser O."/>
            <person name="Gerth K."/>
            <person name="Alici A."/>
            <person name="Altmeyer M.O."/>
            <person name="Bartels D."/>
            <person name="Bekel T."/>
            <person name="Beyer S."/>
            <person name="Bode E."/>
            <person name="Bode H.B."/>
            <person name="Bolten C.J."/>
            <person name="Choudhuri J.V."/>
            <person name="Doss S."/>
            <person name="Elnakady Y.A."/>
            <person name="Frank B."/>
            <person name="Gaigalat L."/>
            <person name="Goesmann A."/>
            <person name="Groeger C."/>
            <person name="Gross F."/>
            <person name="Jelsbak L."/>
            <person name="Jelsbak L."/>
            <person name="Kalinowski J."/>
            <person name="Kegler C."/>
            <person name="Knauber T."/>
            <person name="Konietzny S."/>
            <person name="Kopp M."/>
            <person name="Krause L."/>
            <person name="Krug D."/>
            <person name="Linke B."/>
            <person name="Mahmud T."/>
            <person name="Martinez-Arias R."/>
            <person name="McHardy A.C."/>
            <person name="Merai M."/>
            <person name="Meyer F."/>
            <person name="Mormann S."/>
            <person name="Munoz-Dorado J."/>
            <person name="Perez J."/>
            <person name="Pradella S."/>
            <person name="Rachid S."/>
            <person name="Raddatz G."/>
            <person name="Rosenau F."/>
            <person name="Rueckert C."/>
            <person name="Sasse F."/>
            <person name="Scharfe M."/>
            <person name="Schuster S.C."/>
            <person name="Suen G."/>
            <person name="Treuner-Lange A."/>
            <person name="Velicer G.J."/>
            <person name="Vorholter F.-J."/>
            <person name="Weissman K.J."/>
            <person name="Welch R.D."/>
            <person name="Wenzel S.C."/>
            <person name="Whitworth D.E."/>
            <person name="Wilhelm S."/>
            <person name="Wittmann C."/>
            <person name="Bloecker H."/>
            <person name="Puehler A."/>
            <person name="Mueller R."/>
        </authorList>
    </citation>
    <scope>NUCLEOTIDE SEQUENCE [LARGE SCALE GENOMIC DNA]</scope>
    <source>
        <strain evidence="2">So ce56</strain>
    </source>
</reference>
<dbReference type="STRING" id="448385.sce0915"/>
<sequence length="36" mass="4161">MLIHPCEPWRIRAGRSAAKVLLVLRRDWKAIKMASS</sequence>
<protein>
    <submittedName>
        <fullName evidence="1">Uncharacterized protein</fullName>
    </submittedName>
</protein>
<dbReference type="HOGENOM" id="CLU_3358539_0_0_7"/>